<name>A0A834XXU8_APHGI</name>
<protein>
    <recommendedName>
        <fullName evidence="3">NADH dehydrogenase [ubiquinone] 1 alpha subcomplex subunit 11</fullName>
    </recommendedName>
    <alternativeName>
        <fullName evidence="9">Complex I-B14.7</fullName>
    </alternativeName>
    <alternativeName>
        <fullName evidence="10">NADH-ubiquinone oxidoreductase subunit B14.7</fullName>
    </alternativeName>
</protein>
<dbReference type="InterPro" id="IPR039205">
    <property type="entry name" value="NDUFA11"/>
</dbReference>
<feature type="transmembrane region" description="Helical" evidence="11">
    <location>
        <begin position="70"/>
        <end position="89"/>
    </location>
</feature>
<reference evidence="12 13" key="1">
    <citation type="submission" date="2020-08" db="EMBL/GenBank/DDBJ databases">
        <title>Aphidius gifuensis genome sequencing and assembly.</title>
        <authorList>
            <person name="Du Z."/>
        </authorList>
    </citation>
    <scope>NUCLEOTIDE SEQUENCE [LARGE SCALE GENOMIC DNA]</scope>
    <source>
        <strain evidence="12">YNYX2018</strain>
        <tissue evidence="12">Adults</tissue>
    </source>
</reference>
<evidence type="ECO:0000256" key="9">
    <source>
        <dbReference type="ARBA" id="ARBA00030608"/>
    </source>
</evidence>
<evidence type="ECO:0000256" key="1">
    <source>
        <dbReference type="ARBA" id="ARBA00004292"/>
    </source>
</evidence>
<comment type="similarity">
    <text evidence="2">Belongs to the complex I NDUFA11 subunit family.</text>
</comment>
<feature type="transmembrane region" description="Helical" evidence="11">
    <location>
        <begin position="41"/>
        <end position="58"/>
    </location>
</feature>
<evidence type="ECO:0000256" key="7">
    <source>
        <dbReference type="ARBA" id="ARBA00023128"/>
    </source>
</evidence>
<evidence type="ECO:0000256" key="2">
    <source>
        <dbReference type="ARBA" id="ARBA00008699"/>
    </source>
</evidence>
<dbReference type="PANTHER" id="PTHR21382:SF1">
    <property type="entry name" value="NADH DEHYDROGENASE [UBIQUINONE] 1 ALPHA SUBCOMPLEX SUBUNIT 11"/>
    <property type="match status" value="1"/>
</dbReference>
<keyword evidence="5" id="KW-0999">Mitochondrion inner membrane</keyword>
<dbReference type="GO" id="GO:0005743">
    <property type="term" value="C:mitochondrial inner membrane"/>
    <property type="evidence" value="ECO:0007669"/>
    <property type="project" value="UniProtKB-SubCell"/>
</dbReference>
<evidence type="ECO:0000256" key="8">
    <source>
        <dbReference type="ARBA" id="ARBA00023136"/>
    </source>
</evidence>
<organism evidence="12 13">
    <name type="scientific">Aphidius gifuensis</name>
    <name type="common">Parasitoid wasp</name>
    <dbReference type="NCBI Taxonomy" id="684658"/>
    <lineage>
        <taxon>Eukaryota</taxon>
        <taxon>Metazoa</taxon>
        <taxon>Ecdysozoa</taxon>
        <taxon>Arthropoda</taxon>
        <taxon>Hexapoda</taxon>
        <taxon>Insecta</taxon>
        <taxon>Pterygota</taxon>
        <taxon>Neoptera</taxon>
        <taxon>Endopterygota</taxon>
        <taxon>Hymenoptera</taxon>
        <taxon>Apocrita</taxon>
        <taxon>Ichneumonoidea</taxon>
        <taxon>Braconidae</taxon>
        <taxon>Aphidiinae</taxon>
        <taxon>Aphidius</taxon>
    </lineage>
</organism>
<comment type="subcellular location">
    <subcellularLocation>
        <location evidence="1">Mitochondrion inner membrane</location>
        <topology evidence="1">Multi-pass membrane protein</topology>
        <orientation evidence="1">Matrix side</orientation>
    </subcellularLocation>
</comment>
<evidence type="ECO:0000256" key="10">
    <source>
        <dbReference type="ARBA" id="ARBA00031497"/>
    </source>
</evidence>
<accession>A0A834XXU8</accession>
<evidence type="ECO:0000256" key="3">
    <source>
        <dbReference type="ARBA" id="ARBA00018191"/>
    </source>
</evidence>
<proteinExistence type="inferred from homology"/>
<sequence length="177" mass="19956">MSARPLPKWEDNQLLLFKGPAYYDQPEGKDPIGKVWGINKYAIAASIGMTMIDSFYVTQAVTPLHVAQNFGYWCLPLTGLATTFSCVTYISTNLRGKDDRINYLLGAMACLPVLHAWKGTTSFTLYGTAILMAAAFLKKDSKINGWQFYTPPVRQHANFQFSDMSLVKDNYWPKRPI</sequence>
<keyword evidence="7" id="KW-0496">Mitochondrion</keyword>
<comment type="caution">
    <text evidence="12">The sequence shown here is derived from an EMBL/GenBank/DDBJ whole genome shotgun (WGS) entry which is preliminary data.</text>
</comment>
<evidence type="ECO:0000256" key="11">
    <source>
        <dbReference type="SAM" id="Phobius"/>
    </source>
</evidence>
<dbReference type="GO" id="GO:0045271">
    <property type="term" value="C:respiratory chain complex I"/>
    <property type="evidence" value="ECO:0007669"/>
    <property type="project" value="InterPro"/>
</dbReference>
<evidence type="ECO:0000313" key="12">
    <source>
        <dbReference type="EMBL" id="KAF7994176.1"/>
    </source>
</evidence>
<keyword evidence="13" id="KW-1185">Reference proteome</keyword>
<evidence type="ECO:0000313" key="13">
    <source>
        <dbReference type="Proteomes" id="UP000639338"/>
    </source>
</evidence>
<dbReference type="Proteomes" id="UP000639338">
    <property type="component" value="Unassembled WGS sequence"/>
</dbReference>
<dbReference type="AlphaFoldDB" id="A0A834XXU8"/>
<dbReference type="EMBL" id="JACMRX010000003">
    <property type="protein sequence ID" value="KAF7994176.1"/>
    <property type="molecule type" value="Genomic_DNA"/>
</dbReference>
<keyword evidence="8 11" id="KW-0472">Membrane</keyword>
<dbReference type="OrthoDB" id="1913277at2759"/>
<dbReference type="PANTHER" id="PTHR21382">
    <property type="entry name" value="NADH-UBIQUINONE OXIDOREDUCTASE SUBUNIT"/>
    <property type="match status" value="1"/>
</dbReference>
<dbReference type="GO" id="GO:0006120">
    <property type="term" value="P:mitochondrial electron transport, NADH to ubiquinone"/>
    <property type="evidence" value="ECO:0007669"/>
    <property type="project" value="InterPro"/>
</dbReference>
<keyword evidence="4 11" id="KW-0812">Transmembrane</keyword>
<evidence type="ECO:0000256" key="4">
    <source>
        <dbReference type="ARBA" id="ARBA00022692"/>
    </source>
</evidence>
<feature type="transmembrane region" description="Helical" evidence="11">
    <location>
        <begin position="123"/>
        <end position="138"/>
    </location>
</feature>
<evidence type="ECO:0000256" key="6">
    <source>
        <dbReference type="ARBA" id="ARBA00022989"/>
    </source>
</evidence>
<evidence type="ECO:0000256" key="5">
    <source>
        <dbReference type="ARBA" id="ARBA00022792"/>
    </source>
</evidence>
<keyword evidence="6 11" id="KW-1133">Transmembrane helix</keyword>
<gene>
    <name evidence="12" type="ORF">HCN44_011445</name>
</gene>